<evidence type="ECO:0000256" key="1">
    <source>
        <dbReference type="SAM" id="SignalP"/>
    </source>
</evidence>
<keyword evidence="3" id="KW-1185">Reference proteome</keyword>
<evidence type="ECO:0000313" key="2">
    <source>
        <dbReference type="EMBL" id="MCS0608397.1"/>
    </source>
</evidence>
<gene>
    <name evidence="2" type="ORF">NX773_09510</name>
</gene>
<accession>A0ABT2BIS3</accession>
<evidence type="ECO:0000313" key="3">
    <source>
        <dbReference type="Proteomes" id="UP001205861"/>
    </source>
</evidence>
<organism evidence="2 3">
    <name type="scientific">Massilia solisilvae</name>
    <dbReference type="NCBI Taxonomy" id="1811225"/>
    <lineage>
        <taxon>Bacteria</taxon>
        <taxon>Pseudomonadati</taxon>
        <taxon>Pseudomonadota</taxon>
        <taxon>Betaproteobacteria</taxon>
        <taxon>Burkholderiales</taxon>
        <taxon>Oxalobacteraceae</taxon>
        <taxon>Telluria group</taxon>
        <taxon>Massilia</taxon>
    </lineage>
</organism>
<feature type="chain" id="PRO_5046663294" evidence="1">
    <location>
        <begin position="24"/>
        <end position="130"/>
    </location>
</feature>
<dbReference type="Proteomes" id="UP001205861">
    <property type="component" value="Unassembled WGS sequence"/>
</dbReference>
<keyword evidence="1" id="KW-0732">Signal</keyword>
<comment type="caution">
    <text evidence="2">The sequence shown here is derived from an EMBL/GenBank/DDBJ whole genome shotgun (WGS) entry which is preliminary data.</text>
</comment>
<proteinExistence type="predicted"/>
<name>A0ABT2BIS3_9BURK</name>
<reference evidence="2 3" key="1">
    <citation type="submission" date="2022-08" db="EMBL/GenBank/DDBJ databases">
        <title>Reclassification of Massilia species as members of the genera Telluria, Duganella, Pseudoduganella, Mokoshia gen. nov. and Zemynaea gen. nov. using orthogonal and non-orthogonal genome-based approaches.</title>
        <authorList>
            <person name="Bowman J.P."/>
        </authorList>
    </citation>
    <scope>NUCLEOTIDE SEQUENCE [LARGE SCALE GENOMIC DNA]</scope>
    <source>
        <strain evidence="2 3">JCM 31607</strain>
    </source>
</reference>
<feature type="signal peptide" evidence="1">
    <location>
        <begin position="1"/>
        <end position="23"/>
    </location>
</feature>
<sequence>MGLNVRILCWVCVSAALPLVVVAGEKKDEGRYLATPLKGDYYLYGGTLAEMTPPTQKDQKVAFMFKGQLAQDLFNRIGPDVRKADACSSARDYRERRRGDLHCVFTKDDGFSCYLGLNVPTGKSANGSIC</sequence>
<protein>
    <submittedName>
        <fullName evidence="2">Uncharacterized protein</fullName>
    </submittedName>
</protein>
<dbReference type="EMBL" id="JANUGV010000002">
    <property type="protein sequence ID" value="MCS0608397.1"/>
    <property type="molecule type" value="Genomic_DNA"/>
</dbReference>
<dbReference type="RefSeq" id="WP_258856099.1">
    <property type="nucleotide sequence ID" value="NZ_JANUGV010000002.1"/>
</dbReference>